<protein>
    <submittedName>
        <fullName evidence="2">Uncharacterized protein</fullName>
    </submittedName>
</protein>
<dbReference type="AlphaFoldDB" id="A0A3S5CUQ3"/>
<proteinExistence type="predicted"/>
<dbReference type="Proteomes" id="UP000784294">
    <property type="component" value="Unassembled WGS sequence"/>
</dbReference>
<evidence type="ECO:0000313" key="2">
    <source>
        <dbReference type="EMBL" id="VEL38877.1"/>
    </source>
</evidence>
<gene>
    <name evidence="2" type="ORF">PXEA_LOCUS32317</name>
</gene>
<evidence type="ECO:0000256" key="1">
    <source>
        <dbReference type="SAM" id="MobiDB-lite"/>
    </source>
</evidence>
<feature type="region of interest" description="Disordered" evidence="1">
    <location>
        <begin position="1"/>
        <end position="27"/>
    </location>
</feature>
<name>A0A3S5CUQ3_9PLAT</name>
<feature type="region of interest" description="Disordered" evidence="1">
    <location>
        <begin position="66"/>
        <end position="85"/>
    </location>
</feature>
<comment type="caution">
    <text evidence="2">The sequence shown here is derived from an EMBL/GenBank/DDBJ whole genome shotgun (WGS) entry which is preliminary data.</text>
</comment>
<keyword evidence="3" id="KW-1185">Reference proteome</keyword>
<evidence type="ECO:0000313" key="3">
    <source>
        <dbReference type="Proteomes" id="UP000784294"/>
    </source>
</evidence>
<accession>A0A3S5CUQ3</accession>
<reference evidence="2" key="1">
    <citation type="submission" date="2018-11" db="EMBL/GenBank/DDBJ databases">
        <authorList>
            <consortium name="Pathogen Informatics"/>
        </authorList>
    </citation>
    <scope>NUCLEOTIDE SEQUENCE</scope>
</reference>
<dbReference type="EMBL" id="CAAALY010259322">
    <property type="protein sequence ID" value="VEL38877.1"/>
    <property type="molecule type" value="Genomic_DNA"/>
</dbReference>
<sequence length="85" mass="9489">MRQLGYNRPTLSCGRGSRKSRGRPQRLCVSSEQVGEMKWRNIILCKSPIWTQVAVNTSASREAVECDRGAFSPASRDWGRSTDTG</sequence>
<organism evidence="2 3">
    <name type="scientific">Protopolystoma xenopodis</name>
    <dbReference type="NCBI Taxonomy" id="117903"/>
    <lineage>
        <taxon>Eukaryota</taxon>
        <taxon>Metazoa</taxon>
        <taxon>Spiralia</taxon>
        <taxon>Lophotrochozoa</taxon>
        <taxon>Platyhelminthes</taxon>
        <taxon>Monogenea</taxon>
        <taxon>Polyopisthocotylea</taxon>
        <taxon>Polystomatidea</taxon>
        <taxon>Polystomatidae</taxon>
        <taxon>Protopolystoma</taxon>
    </lineage>
</organism>